<dbReference type="HOGENOM" id="CLU_037628_6_1_11"/>
<dbReference type="eggNOG" id="COG1609">
    <property type="taxonomic scope" value="Bacteria"/>
</dbReference>
<accession>A0LT83</accession>
<evidence type="ECO:0000313" key="6">
    <source>
        <dbReference type="Proteomes" id="UP000008221"/>
    </source>
</evidence>
<dbReference type="GO" id="GO:0003700">
    <property type="term" value="F:DNA-binding transcription factor activity"/>
    <property type="evidence" value="ECO:0007669"/>
    <property type="project" value="TreeGrafter"/>
</dbReference>
<dbReference type="InterPro" id="IPR028082">
    <property type="entry name" value="Peripla_BP_I"/>
</dbReference>
<dbReference type="KEGG" id="ace:Acel_0870"/>
<dbReference type="PANTHER" id="PTHR30146">
    <property type="entry name" value="LACI-RELATED TRANSCRIPTIONAL REPRESSOR"/>
    <property type="match status" value="1"/>
</dbReference>
<keyword evidence="1" id="KW-0805">Transcription regulation</keyword>
<dbReference type="PANTHER" id="PTHR30146:SF109">
    <property type="entry name" value="HTH-TYPE TRANSCRIPTIONAL REGULATOR GALS"/>
    <property type="match status" value="1"/>
</dbReference>
<dbReference type="Gene3D" id="3.40.50.2300">
    <property type="match status" value="2"/>
</dbReference>
<dbReference type="SMART" id="SM00354">
    <property type="entry name" value="HTH_LACI"/>
    <property type="match status" value="1"/>
</dbReference>
<dbReference type="RefSeq" id="WP_011719706.1">
    <property type="nucleotide sequence ID" value="NC_008578.1"/>
</dbReference>
<keyword evidence="2" id="KW-0238">DNA-binding</keyword>
<protein>
    <submittedName>
        <fullName evidence="5">Transcriptional regulator, LacI family</fullName>
    </submittedName>
</protein>
<dbReference type="EMBL" id="CP000481">
    <property type="protein sequence ID" value="ABK52643.1"/>
    <property type="molecule type" value="Genomic_DNA"/>
</dbReference>
<dbReference type="SUPFAM" id="SSF47413">
    <property type="entry name" value="lambda repressor-like DNA-binding domains"/>
    <property type="match status" value="1"/>
</dbReference>
<dbReference type="PROSITE" id="PS00356">
    <property type="entry name" value="HTH_LACI_1"/>
    <property type="match status" value="1"/>
</dbReference>
<dbReference type="Gene3D" id="1.10.260.40">
    <property type="entry name" value="lambda repressor-like DNA-binding domains"/>
    <property type="match status" value="1"/>
</dbReference>
<keyword evidence="6" id="KW-1185">Reference proteome</keyword>
<dbReference type="InterPro" id="IPR046335">
    <property type="entry name" value="LacI/GalR-like_sensor"/>
</dbReference>
<dbReference type="Pfam" id="PF00356">
    <property type="entry name" value="LacI"/>
    <property type="match status" value="1"/>
</dbReference>
<feature type="domain" description="HTH lacI-type" evidence="4">
    <location>
        <begin position="1"/>
        <end position="53"/>
    </location>
</feature>
<dbReference type="AlphaFoldDB" id="A0LT83"/>
<dbReference type="InterPro" id="IPR010982">
    <property type="entry name" value="Lambda_DNA-bd_dom_sf"/>
</dbReference>
<dbReference type="Pfam" id="PF13377">
    <property type="entry name" value="Peripla_BP_3"/>
    <property type="match status" value="1"/>
</dbReference>
<name>A0LT83_ACIC1</name>
<keyword evidence="3" id="KW-0804">Transcription</keyword>
<evidence type="ECO:0000256" key="3">
    <source>
        <dbReference type="ARBA" id="ARBA00023163"/>
    </source>
</evidence>
<dbReference type="STRING" id="351607.Acel_0870"/>
<gene>
    <name evidence="5" type="ordered locus">Acel_0870</name>
</gene>
<evidence type="ECO:0000256" key="2">
    <source>
        <dbReference type="ARBA" id="ARBA00023125"/>
    </source>
</evidence>
<dbReference type="Proteomes" id="UP000008221">
    <property type="component" value="Chromosome"/>
</dbReference>
<evidence type="ECO:0000313" key="5">
    <source>
        <dbReference type="EMBL" id="ABK52643.1"/>
    </source>
</evidence>
<evidence type="ECO:0000256" key="1">
    <source>
        <dbReference type="ARBA" id="ARBA00023015"/>
    </source>
</evidence>
<reference evidence="5 6" key="1">
    <citation type="journal article" date="2009" name="Genome Res.">
        <title>Complete genome of the cellulolytic thermophile Acidothermus cellulolyticus 11B provides insights into its ecophysiological and evolutionary adaptations.</title>
        <authorList>
            <person name="Barabote R.D."/>
            <person name="Xie G."/>
            <person name="Leu D.H."/>
            <person name="Normand P."/>
            <person name="Necsulea A."/>
            <person name="Daubin V."/>
            <person name="Medigue C."/>
            <person name="Adney W.S."/>
            <person name="Xu X.C."/>
            <person name="Lapidus A."/>
            <person name="Parales R.E."/>
            <person name="Detter C."/>
            <person name="Pujic P."/>
            <person name="Bruce D."/>
            <person name="Lavire C."/>
            <person name="Challacombe J.F."/>
            <person name="Brettin T.S."/>
            <person name="Berry A.M."/>
        </authorList>
    </citation>
    <scope>NUCLEOTIDE SEQUENCE [LARGE SCALE GENOMIC DNA]</scope>
    <source>
        <strain evidence="6">ATCC 43068 / DSM 8971 / 11B</strain>
    </source>
</reference>
<dbReference type="SUPFAM" id="SSF53822">
    <property type="entry name" value="Periplasmic binding protein-like I"/>
    <property type="match status" value="1"/>
</dbReference>
<proteinExistence type="predicted"/>
<dbReference type="InParanoid" id="A0LT83"/>
<dbReference type="GO" id="GO:0000976">
    <property type="term" value="F:transcription cis-regulatory region binding"/>
    <property type="evidence" value="ECO:0007669"/>
    <property type="project" value="TreeGrafter"/>
</dbReference>
<dbReference type="CDD" id="cd01574">
    <property type="entry name" value="PBP1_LacI"/>
    <property type="match status" value="1"/>
</dbReference>
<dbReference type="CDD" id="cd01392">
    <property type="entry name" value="HTH_LacI"/>
    <property type="match status" value="1"/>
</dbReference>
<dbReference type="PROSITE" id="PS50932">
    <property type="entry name" value="HTH_LACI_2"/>
    <property type="match status" value="1"/>
</dbReference>
<dbReference type="InterPro" id="IPR000843">
    <property type="entry name" value="HTH_LacI"/>
</dbReference>
<evidence type="ECO:0000259" key="4">
    <source>
        <dbReference type="PROSITE" id="PS50932"/>
    </source>
</evidence>
<organism evidence="5 6">
    <name type="scientific">Acidothermus cellulolyticus (strain ATCC 43068 / DSM 8971 / 11B)</name>
    <dbReference type="NCBI Taxonomy" id="351607"/>
    <lineage>
        <taxon>Bacteria</taxon>
        <taxon>Bacillati</taxon>
        <taxon>Actinomycetota</taxon>
        <taxon>Actinomycetes</taxon>
        <taxon>Acidothermales</taxon>
        <taxon>Acidothermaceae</taxon>
        <taxon>Acidothermus</taxon>
    </lineage>
</organism>
<sequence>MADVARLAGVSHMTVSRVLNNHTAVREETRRRVLAAIKELGYQPNTAARALATRRSGVIGVLTIDTTLYGPAGTLYAVENAARRAGFSLTITSIKTVDPRSAAEGLDRLTSQAVEGIVVIAPSSQIGQALSPLHHRVPMVTAGDALAGDVPAVYVDQAGGARLATNHLLEHGAERIWHIAGPRSWLHAQARARGWRSALKAAGLQSPGVLYGDWTPASGYRAGLLLVEKIQEVDAVFVANDQMALGVLRAFHEHGIRVPRDVLLVGFDDIPEAAYFAPPLTTIRQDFAAVGEHAIRLLISEISGEAAQNSYVVPAQLIVRQSSIRRSH</sequence>